<comment type="caution">
    <text evidence="1">The sequence shown here is derived from an EMBL/GenBank/DDBJ whole genome shotgun (WGS) entry which is preliminary data.</text>
</comment>
<dbReference type="AlphaFoldDB" id="A0A9X2F7J7"/>
<keyword evidence="2" id="KW-1185">Reference proteome</keyword>
<name>A0A9X2F7J7_9BACT</name>
<dbReference type="Proteomes" id="UP001155241">
    <property type="component" value="Unassembled WGS sequence"/>
</dbReference>
<evidence type="ECO:0000313" key="1">
    <source>
        <dbReference type="EMBL" id="MCO6043299.1"/>
    </source>
</evidence>
<gene>
    <name evidence="1" type="ORF">NG895_05215</name>
</gene>
<accession>A0A9X2F7J7</accession>
<dbReference type="InterPro" id="IPR026349">
    <property type="entry name" value="CHP04255"/>
</dbReference>
<evidence type="ECO:0000313" key="2">
    <source>
        <dbReference type="Proteomes" id="UP001155241"/>
    </source>
</evidence>
<organism evidence="1 2">
    <name type="scientific">Aeoliella straminimaris</name>
    <dbReference type="NCBI Taxonomy" id="2954799"/>
    <lineage>
        <taxon>Bacteria</taxon>
        <taxon>Pseudomonadati</taxon>
        <taxon>Planctomycetota</taxon>
        <taxon>Planctomycetia</taxon>
        <taxon>Pirellulales</taxon>
        <taxon>Lacipirellulaceae</taxon>
        <taxon>Aeoliella</taxon>
    </lineage>
</organism>
<protein>
    <submittedName>
        <fullName evidence="1">TIGR04255 family protein</fullName>
    </submittedName>
</protein>
<dbReference type="NCBIfam" id="TIGR04255">
    <property type="entry name" value="sporadTIGR04255"/>
    <property type="match status" value="1"/>
</dbReference>
<sequence>MTTSIEAMPDYERPPLVETVVGVQFDQLQSFTNAHLGGFWKSLDATEWPTTADAPPLPRQVEEFTEGAKWAKGLRLQFTQDPACRIQIKNADEDRMVQLQNNRLHFNWLGASGGNYPRYGQVLAEFKQILASFVRFVSDENLGEFRPNQWELTYVNHIPKGSVWETPADWNFFEPLAAIPSVDKVVQGESFSGEWHFTIPDQRGRLHIEWKHGVKPKEGTDEQQFVRLTLTARGKVEENSIDGIVEGLDLGHKTIVSSFSSLMSNNANKYWGQK</sequence>
<proteinExistence type="predicted"/>
<reference evidence="1" key="1">
    <citation type="submission" date="2022-06" db="EMBL/GenBank/DDBJ databases">
        <title>Aeoliella straminimaris, a novel planctomycete from sediments.</title>
        <authorList>
            <person name="Vitorino I.R."/>
            <person name="Lage O.M."/>
        </authorList>
    </citation>
    <scope>NUCLEOTIDE SEQUENCE</scope>
    <source>
        <strain evidence="1">ICT_H6.2</strain>
    </source>
</reference>
<dbReference type="RefSeq" id="WP_252851405.1">
    <property type="nucleotide sequence ID" value="NZ_JAMXLR010000022.1"/>
</dbReference>
<dbReference type="EMBL" id="JAMXLR010000022">
    <property type="protein sequence ID" value="MCO6043299.1"/>
    <property type="molecule type" value="Genomic_DNA"/>
</dbReference>